<evidence type="ECO:0000259" key="1">
    <source>
        <dbReference type="Pfam" id="PF03551"/>
    </source>
</evidence>
<evidence type="ECO:0000259" key="2">
    <source>
        <dbReference type="Pfam" id="PF10400"/>
    </source>
</evidence>
<comment type="caution">
    <text evidence="3">The sequence shown here is derived from an EMBL/GenBank/DDBJ whole genome shotgun (WGS) entry which is preliminary data.</text>
</comment>
<dbReference type="Gene3D" id="1.10.10.10">
    <property type="entry name" value="Winged helix-like DNA-binding domain superfamily/Winged helix DNA-binding domain"/>
    <property type="match status" value="1"/>
</dbReference>
<dbReference type="Pfam" id="PF10400">
    <property type="entry name" value="Vir_act_alpha_C"/>
    <property type="match status" value="1"/>
</dbReference>
<dbReference type="InterPro" id="IPR018309">
    <property type="entry name" value="Tscrpt_reg_PadR_C"/>
</dbReference>
<dbReference type="Pfam" id="PF03551">
    <property type="entry name" value="PadR"/>
    <property type="match status" value="1"/>
</dbReference>
<dbReference type="InterPro" id="IPR036388">
    <property type="entry name" value="WH-like_DNA-bd_sf"/>
</dbReference>
<accession>A0ABU5NAR8</accession>
<sequence>MKKINKSEFALLSLLSKKDMSGYDIKQMAGKVAAYHWSESNAQIYPILEKLENKGYVNSYIDEKSGERLRRIYSITNEGLDYLKNWIIEPVKPSQYREEFLIKLSAAELVDPTILIFHFKYYKSECERQLQEIEKIQTDLSLRHSSRRLMHLNMVYDFSKLNLEAKVRWCEKNIQTLSEL</sequence>
<dbReference type="InterPro" id="IPR005149">
    <property type="entry name" value="Tscrpt_reg_PadR_N"/>
</dbReference>
<name>A0ABU5NAR8_9RICK</name>
<dbReference type="InterPro" id="IPR036390">
    <property type="entry name" value="WH_DNA-bd_sf"/>
</dbReference>
<gene>
    <name evidence="3" type="ORF">Megvenef_00216</name>
</gene>
<dbReference type="PANTHER" id="PTHR43252:SF2">
    <property type="entry name" value="TRANSCRIPTION REGULATOR, PADR-LIKE FAMILY"/>
    <property type="match status" value="1"/>
</dbReference>
<dbReference type="PANTHER" id="PTHR43252">
    <property type="entry name" value="TRANSCRIPTIONAL REGULATOR YQJI"/>
    <property type="match status" value="1"/>
</dbReference>
<keyword evidence="4" id="KW-1185">Reference proteome</keyword>
<dbReference type="RefSeq" id="WP_322776160.1">
    <property type="nucleotide sequence ID" value="NZ_JARJFB010000008.1"/>
</dbReference>
<protein>
    <submittedName>
        <fullName evidence="3">PadR family transcriptional regulator</fullName>
    </submittedName>
</protein>
<evidence type="ECO:0000313" key="4">
    <source>
        <dbReference type="Proteomes" id="UP001291687"/>
    </source>
</evidence>
<reference evidence="3 4" key="1">
    <citation type="submission" date="2023-03" db="EMBL/GenBank/DDBJ databases">
        <title>Host association and intracellularity evolved multiple times independently in the Rickettsiales.</title>
        <authorList>
            <person name="Castelli M."/>
            <person name="Nardi T."/>
            <person name="Gammuto L."/>
            <person name="Bellinzona G."/>
            <person name="Sabaneyeva E."/>
            <person name="Potekhin A."/>
            <person name="Serra V."/>
            <person name="Petroni G."/>
            <person name="Sassera D."/>
        </authorList>
    </citation>
    <scope>NUCLEOTIDE SEQUENCE [LARGE SCALE GENOMIC DNA]</scope>
    <source>
        <strain evidence="3 4">Sr 2-6</strain>
    </source>
</reference>
<dbReference type="SUPFAM" id="SSF46785">
    <property type="entry name" value="Winged helix' DNA-binding domain"/>
    <property type="match status" value="1"/>
</dbReference>
<feature type="domain" description="Transcription regulator PadR N-terminal" evidence="1">
    <location>
        <begin position="11"/>
        <end position="84"/>
    </location>
</feature>
<organism evidence="3 4">
    <name type="scientific">Candidatus Megaera venefica</name>
    <dbReference type="NCBI Taxonomy" id="2055910"/>
    <lineage>
        <taxon>Bacteria</taxon>
        <taxon>Pseudomonadati</taxon>
        <taxon>Pseudomonadota</taxon>
        <taxon>Alphaproteobacteria</taxon>
        <taxon>Rickettsiales</taxon>
        <taxon>Rickettsiaceae</taxon>
        <taxon>Candidatus Megaera</taxon>
    </lineage>
</organism>
<dbReference type="Gene3D" id="6.10.140.190">
    <property type="match status" value="1"/>
</dbReference>
<dbReference type="Proteomes" id="UP001291687">
    <property type="component" value="Unassembled WGS sequence"/>
</dbReference>
<dbReference type="EMBL" id="JARJFB010000008">
    <property type="protein sequence ID" value="MEA0970258.1"/>
    <property type="molecule type" value="Genomic_DNA"/>
</dbReference>
<feature type="domain" description="Transcription regulator PadR C-terminal" evidence="2">
    <location>
        <begin position="97"/>
        <end position="177"/>
    </location>
</feature>
<proteinExistence type="predicted"/>
<evidence type="ECO:0000313" key="3">
    <source>
        <dbReference type="EMBL" id="MEA0970258.1"/>
    </source>
</evidence>